<protein>
    <submittedName>
        <fullName evidence="1">Gp52</fullName>
    </submittedName>
</protein>
<dbReference type="Proteomes" id="UP000009273">
    <property type="component" value="Segment"/>
</dbReference>
<accession>G3MBC2</accession>
<dbReference type="KEGG" id="vg:18563271"/>
<proteinExistence type="predicted"/>
<keyword evidence="2" id="KW-1185">Reference proteome</keyword>
<reference evidence="1 2" key="1">
    <citation type="submission" date="2011-09" db="EMBL/GenBank/DDBJ databases">
        <authorList>
            <person name="Pope W.H."/>
            <person name="Pedulla M.L."/>
            <person name="Ford M.E."/>
            <person name="Peebles C.L."/>
            <person name="Hatfull G.H."/>
            <person name="Hendrix R.W."/>
        </authorList>
    </citation>
    <scope>NUCLEOTIDE SEQUENCE [LARGE SCALE GENOMIC DNA]</scope>
    <source>
        <strain evidence="1">G</strain>
    </source>
</reference>
<evidence type="ECO:0000313" key="2">
    <source>
        <dbReference type="Proteomes" id="UP000009273"/>
    </source>
</evidence>
<sequence>MSLITEINIKVTGDYLRGTIKNDKYLTNNLILPPSMERNKPEFGLNVMQIRNIIKELEELADLMDSSNIANTLKNN</sequence>
<gene>
    <name evidence="1" type="primary">52</name>
    <name evidence="1" type="ORF">G_52</name>
</gene>
<dbReference type="GeneID" id="18563271"/>
<evidence type="ECO:0000313" key="1">
    <source>
        <dbReference type="EMBL" id="AEO93323.1"/>
    </source>
</evidence>
<dbReference type="EMBL" id="JN638751">
    <property type="protein sequence ID" value="AEO93323.1"/>
    <property type="molecule type" value="Genomic_DNA"/>
</dbReference>
<dbReference type="RefSeq" id="YP_009015363.1">
    <property type="nucleotide sequence ID" value="NC_023719.1"/>
</dbReference>
<organism evidence="1 2">
    <name type="scientific">Bacillus phage G</name>
    <dbReference type="NCBI Taxonomy" id="2884420"/>
    <lineage>
        <taxon>Viruses</taxon>
        <taxon>Duplodnaviria</taxon>
        <taxon>Heunggongvirae</taxon>
        <taxon>Uroviricota</taxon>
        <taxon>Caudoviricetes</taxon>
        <taxon>Donellivirus</taxon>
        <taxon>Donellivirus gee</taxon>
    </lineage>
</organism>
<name>G3MBC2_9CAUD</name>